<feature type="transmembrane region" description="Helical" evidence="1">
    <location>
        <begin position="60"/>
        <end position="81"/>
    </location>
</feature>
<gene>
    <name evidence="2" type="ORF">EDC14_1005121</name>
</gene>
<protein>
    <recommendedName>
        <fullName evidence="4">Membrane protein YqhR</fullName>
    </recommendedName>
</protein>
<evidence type="ECO:0000256" key="1">
    <source>
        <dbReference type="SAM" id="Phobius"/>
    </source>
</evidence>
<name>A0A4R1S2K9_HYDET</name>
<feature type="transmembrane region" description="Helical" evidence="1">
    <location>
        <begin position="90"/>
        <end position="106"/>
    </location>
</feature>
<dbReference type="AlphaFoldDB" id="A0A4R1S2K9"/>
<dbReference type="RefSeq" id="WP_132013413.1">
    <property type="nucleotide sequence ID" value="NZ_SLUN01000005.1"/>
</dbReference>
<feature type="transmembrane region" description="Helical" evidence="1">
    <location>
        <begin position="126"/>
        <end position="144"/>
    </location>
</feature>
<evidence type="ECO:0000313" key="3">
    <source>
        <dbReference type="Proteomes" id="UP000295008"/>
    </source>
</evidence>
<reference evidence="2 3" key="1">
    <citation type="submission" date="2019-03" db="EMBL/GenBank/DDBJ databases">
        <title>Genomic Encyclopedia of Type Strains, Phase IV (KMG-IV): sequencing the most valuable type-strain genomes for metagenomic binning, comparative biology and taxonomic classification.</title>
        <authorList>
            <person name="Goeker M."/>
        </authorList>
    </citation>
    <scope>NUCLEOTIDE SEQUENCE [LARGE SCALE GENOMIC DNA]</scope>
    <source>
        <strain evidence="2 3">LX-B</strain>
    </source>
</reference>
<keyword evidence="1" id="KW-0812">Transmembrane</keyword>
<dbReference type="Proteomes" id="UP000295008">
    <property type="component" value="Unassembled WGS sequence"/>
</dbReference>
<proteinExistence type="predicted"/>
<keyword evidence="3" id="KW-1185">Reference proteome</keyword>
<sequence>MDHFEKEQEFIKGATAGIIGSTVMFLCTETLHWLGLTRYSFAYLSGETVFTYHNTLPSNLLAFFITILAGAFWGVIIAFLFTKFLTGRHYGWKIIFISSCIFFFHLGFLDEPFHYSREIHRRTFDLFVILLGYNLYGWVVARVLKRLAIIRE</sequence>
<comment type="caution">
    <text evidence="2">The sequence shown here is derived from an EMBL/GenBank/DDBJ whole genome shotgun (WGS) entry which is preliminary data.</text>
</comment>
<keyword evidence="1" id="KW-1133">Transmembrane helix</keyword>
<accession>A0A4R1S2K9</accession>
<organism evidence="2 3">
    <name type="scientific">Hydrogenispora ethanolica</name>
    <dbReference type="NCBI Taxonomy" id="1082276"/>
    <lineage>
        <taxon>Bacteria</taxon>
        <taxon>Bacillati</taxon>
        <taxon>Bacillota</taxon>
        <taxon>Hydrogenispora</taxon>
    </lineage>
</organism>
<evidence type="ECO:0008006" key="4">
    <source>
        <dbReference type="Google" id="ProtNLM"/>
    </source>
</evidence>
<evidence type="ECO:0000313" key="2">
    <source>
        <dbReference type="EMBL" id="TCL73259.1"/>
    </source>
</evidence>
<dbReference type="EMBL" id="SLUN01000005">
    <property type="protein sequence ID" value="TCL73259.1"/>
    <property type="molecule type" value="Genomic_DNA"/>
</dbReference>
<keyword evidence="1" id="KW-0472">Membrane</keyword>